<dbReference type="InterPro" id="IPR001460">
    <property type="entry name" value="PCN-bd_Tpept"/>
</dbReference>
<protein>
    <submittedName>
        <fullName evidence="17">Penicillin-binding protein 1A/1B</fullName>
    </submittedName>
</protein>
<gene>
    <name evidence="17" type="primary">ponA</name>
    <name evidence="17" type="ORF">GCM10011351_06210</name>
</gene>
<evidence type="ECO:0000256" key="12">
    <source>
        <dbReference type="ARBA" id="ARBA00034000"/>
    </source>
</evidence>
<evidence type="ECO:0000259" key="16">
    <source>
        <dbReference type="PROSITE" id="PS50853"/>
    </source>
</evidence>
<dbReference type="SUPFAM" id="SSF53955">
    <property type="entry name" value="Lysozyme-like"/>
    <property type="match status" value="1"/>
</dbReference>
<dbReference type="Proteomes" id="UP000618460">
    <property type="component" value="Unassembled WGS sequence"/>
</dbReference>
<organism evidence="17 18">
    <name type="scientific">Paraliobacillus quinghaiensis</name>
    <dbReference type="NCBI Taxonomy" id="470815"/>
    <lineage>
        <taxon>Bacteria</taxon>
        <taxon>Bacillati</taxon>
        <taxon>Bacillota</taxon>
        <taxon>Bacilli</taxon>
        <taxon>Bacillales</taxon>
        <taxon>Bacillaceae</taxon>
        <taxon>Paraliobacillus</taxon>
    </lineage>
</organism>
<dbReference type="GO" id="GO:0008360">
    <property type="term" value="P:regulation of cell shape"/>
    <property type="evidence" value="ECO:0007669"/>
    <property type="project" value="UniProtKB-KW"/>
</dbReference>
<evidence type="ECO:0000256" key="9">
    <source>
        <dbReference type="ARBA" id="ARBA00022984"/>
    </source>
</evidence>
<dbReference type="InterPro" id="IPR023346">
    <property type="entry name" value="Lysozyme-like_dom_sf"/>
</dbReference>
<keyword evidence="15" id="KW-1133">Transmembrane helix</keyword>
<evidence type="ECO:0000256" key="13">
    <source>
        <dbReference type="ARBA" id="ARBA00049902"/>
    </source>
</evidence>
<keyword evidence="7" id="KW-0378">Hydrolase</keyword>
<accession>A0A917THH6</accession>
<dbReference type="SUPFAM" id="SSF49265">
    <property type="entry name" value="Fibronectin type III"/>
    <property type="match status" value="1"/>
</dbReference>
<comment type="similarity">
    <text evidence="2">In the N-terminal section; belongs to the glycosyltransferase 51 family.</text>
</comment>
<dbReference type="GO" id="GO:0071555">
    <property type="term" value="P:cell wall organization"/>
    <property type="evidence" value="ECO:0007669"/>
    <property type="project" value="UniProtKB-KW"/>
</dbReference>
<evidence type="ECO:0000256" key="5">
    <source>
        <dbReference type="ARBA" id="ARBA00022676"/>
    </source>
</evidence>
<keyword evidence="18" id="KW-1185">Reference proteome</keyword>
<evidence type="ECO:0000313" key="18">
    <source>
        <dbReference type="Proteomes" id="UP000618460"/>
    </source>
</evidence>
<feature type="compositionally biased region" description="Basic residues" evidence="14">
    <location>
        <begin position="9"/>
        <end position="21"/>
    </location>
</feature>
<reference evidence="17" key="1">
    <citation type="journal article" date="2014" name="Int. J. Syst. Evol. Microbiol.">
        <title>Complete genome sequence of Corynebacterium casei LMG S-19264T (=DSM 44701T), isolated from a smear-ripened cheese.</title>
        <authorList>
            <consortium name="US DOE Joint Genome Institute (JGI-PGF)"/>
            <person name="Walter F."/>
            <person name="Albersmeier A."/>
            <person name="Kalinowski J."/>
            <person name="Ruckert C."/>
        </authorList>
    </citation>
    <scope>NUCLEOTIDE SEQUENCE</scope>
    <source>
        <strain evidence="17">CGMCC 1.6333</strain>
    </source>
</reference>
<keyword evidence="15" id="KW-0812">Transmembrane</keyword>
<dbReference type="PANTHER" id="PTHR32282">
    <property type="entry name" value="BINDING PROTEIN TRANSPEPTIDASE, PUTATIVE-RELATED"/>
    <property type="match status" value="1"/>
</dbReference>
<dbReference type="PANTHER" id="PTHR32282:SF29">
    <property type="entry name" value="PENICILLIN-BINDING PROTEIN 1A"/>
    <property type="match status" value="1"/>
</dbReference>
<dbReference type="EMBL" id="BMLG01000001">
    <property type="protein sequence ID" value="GGM23106.1"/>
    <property type="molecule type" value="Genomic_DNA"/>
</dbReference>
<sequence>MANESQSRSARRKQQKQSKKKTKTLMKKIVLVIGIIFLVLGIGVGGTFAYYVSTAPDLDSSLLSDPVSTKVYDMNEEVYADLGTEKRTKISYNEIPDVLEDAVLATEDVRFKEHIGIDFRRIGAAVLANVTDGFGAEGASTITQQVVKDSFLSTDKTIKRKVQEQWLAIQLDREYSKEQILEMYLNKIYYGSGAYGVAKAANTYFGKTDLDELTLPEAALLAGLPQRPSAYDPTVNPELAQERMNTVLSLMVRHDKISQAEADEARKVDVTSMLNISETQQTQYQAFIQKVAEEVEAKTGANIYTDGLEVYTTLDPKAQEEVEFVLSNSEENPIQFPDDDLQSGIAVVDTTSGAIRAIGGGRNRDNNNGWNYAFQGEGRQAGSAIKPVLDYGPAIEYLNWSTYHQINDDAPYEIAGTDKEIRNWNRQYQGWMSIRYALQWSLNVPAVKTLDEVGINQAQEFAEGLGIELDNGMTIGDAIGGAGNGVTPLQMAGAYSAFGNEGIYNEPYAVTKVIYDDGSLDDLKSEPVAAMSNATAYMITDMLKTVVRSGTGTKANVSGLPMAGKTGTTNNNIDVWFAGYTTNYSLAVWSGYPENNTTPVSNTKISQQLFNRIMTTLSEGVETSDFTMPSSVERVSVEKGTNPAKLPSEYTPESEIVTELFKSGHVPKETSERYEQLDPVTELSASYNAEDNIIDVTWDYESDADVTFEVNIGTNSTTTENTELEISNVERGTTYTIEVTAISIDNEDNISEAQSVEIEIPEEETEPLVPVSALRATYIEENNSINVSWDYTNTDDVSFEVNTGVNSITTNNTEVILSNVERGRTYTIEVVALSDNEESFSDAKIVQVEVPQQESQQPDDENENDEDVIDDIIPDTPEDESEE</sequence>
<evidence type="ECO:0000256" key="14">
    <source>
        <dbReference type="SAM" id="MobiDB-lite"/>
    </source>
</evidence>
<keyword evidence="9" id="KW-0573">Peptidoglycan synthesis</keyword>
<dbReference type="AlphaFoldDB" id="A0A917THH6"/>
<feature type="region of interest" description="Disordered" evidence="14">
    <location>
        <begin position="1"/>
        <end position="21"/>
    </location>
</feature>
<keyword evidence="10" id="KW-0511">Multifunctional enzyme</keyword>
<dbReference type="Pfam" id="PF00905">
    <property type="entry name" value="Transpeptidase"/>
    <property type="match status" value="1"/>
</dbReference>
<evidence type="ECO:0000256" key="8">
    <source>
        <dbReference type="ARBA" id="ARBA00022960"/>
    </source>
</evidence>
<dbReference type="GO" id="GO:0008955">
    <property type="term" value="F:peptidoglycan glycosyltransferase activity"/>
    <property type="evidence" value="ECO:0007669"/>
    <property type="project" value="UniProtKB-EC"/>
</dbReference>
<comment type="caution">
    <text evidence="17">The sequence shown here is derived from an EMBL/GenBank/DDBJ whole genome shotgun (WGS) entry which is preliminary data.</text>
</comment>
<keyword evidence="5" id="KW-0328">Glycosyltransferase</keyword>
<dbReference type="CDD" id="cd00063">
    <property type="entry name" value="FN3"/>
    <property type="match status" value="1"/>
</dbReference>
<dbReference type="GO" id="GO:0030288">
    <property type="term" value="C:outer membrane-bounded periplasmic space"/>
    <property type="evidence" value="ECO:0007669"/>
    <property type="project" value="TreeGrafter"/>
</dbReference>
<dbReference type="NCBIfam" id="TIGR02074">
    <property type="entry name" value="PBP_1a_fam"/>
    <property type="match status" value="1"/>
</dbReference>
<dbReference type="InterPro" id="IPR001264">
    <property type="entry name" value="Glyco_trans_51"/>
</dbReference>
<evidence type="ECO:0000256" key="11">
    <source>
        <dbReference type="ARBA" id="ARBA00023316"/>
    </source>
</evidence>
<dbReference type="Gene3D" id="1.10.3810.10">
    <property type="entry name" value="Biosynthetic peptidoglycan transglycosylase-like"/>
    <property type="match status" value="1"/>
</dbReference>
<keyword evidence="11" id="KW-0961">Cell wall biogenesis/degradation</keyword>
<evidence type="ECO:0000313" key="17">
    <source>
        <dbReference type="EMBL" id="GGM23106.1"/>
    </source>
</evidence>
<keyword evidence="8" id="KW-0133">Cell shape</keyword>
<feature type="transmembrane region" description="Helical" evidence="15">
    <location>
        <begin position="29"/>
        <end position="52"/>
    </location>
</feature>
<dbReference type="Pfam" id="PF00912">
    <property type="entry name" value="Transgly"/>
    <property type="match status" value="1"/>
</dbReference>
<feature type="domain" description="Fibronectin type-III" evidence="16">
    <location>
        <begin position="770"/>
        <end position="851"/>
    </location>
</feature>
<dbReference type="GO" id="GO:0009002">
    <property type="term" value="F:serine-type D-Ala-D-Ala carboxypeptidase activity"/>
    <property type="evidence" value="ECO:0007669"/>
    <property type="project" value="UniProtKB-EC"/>
</dbReference>
<keyword evidence="15" id="KW-0472">Membrane</keyword>
<dbReference type="GO" id="GO:0006508">
    <property type="term" value="P:proteolysis"/>
    <property type="evidence" value="ECO:0007669"/>
    <property type="project" value="UniProtKB-KW"/>
</dbReference>
<evidence type="ECO:0000256" key="2">
    <source>
        <dbReference type="ARBA" id="ARBA00007739"/>
    </source>
</evidence>
<keyword evidence="6" id="KW-0808">Transferase</keyword>
<dbReference type="GO" id="GO:0009252">
    <property type="term" value="P:peptidoglycan biosynthetic process"/>
    <property type="evidence" value="ECO:0007669"/>
    <property type="project" value="UniProtKB-KW"/>
</dbReference>
<name>A0A917THH6_9BACI</name>
<evidence type="ECO:0000256" key="1">
    <source>
        <dbReference type="ARBA" id="ARBA00007090"/>
    </source>
</evidence>
<dbReference type="SMART" id="SM00060">
    <property type="entry name" value="FN3"/>
    <property type="match status" value="2"/>
</dbReference>
<dbReference type="Gene3D" id="3.40.710.10">
    <property type="entry name" value="DD-peptidase/beta-lactamase superfamily"/>
    <property type="match status" value="1"/>
</dbReference>
<feature type="compositionally biased region" description="Acidic residues" evidence="14">
    <location>
        <begin position="857"/>
        <end position="883"/>
    </location>
</feature>
<dbReference type="InterPro" id="IPR036116">
    <property type="entry name" value="FN3_sf"/>
</dbReference>
<evidence type="ECO:0000256" key="15">
    <source>
        <dbReference type="SAM" id="Phobius"/>
    </source>
</evidence>
<evidence type="ECO:0000256" key="3">
    <source>
        <dbReference type="ARBA" id="ARBA00022645"/>
    </source>
</evidence>
<dbReference type="GO" id="GO:0008658">
    <property type="term" value="F:penicillin binding"/>
    <property type="evidence" value="ECO:0007669"/>
    <property type="project" value="InterPro"/>
</dbReference>
<dbReference type="InterPro" id="IPR013783">
    <property type="entry name" value="Ig-like_fold"/>
</dbReference>
<reference evidence="17" key="2">
    <citation type="submission" date="2020-09" db="EMBL/GenBank/DDBJ databases">
        <authorList>
            <person name="Sun Q."/>
            <person name="Zhou Y."/>
        </authorList>
    </citation>
    <scope>NUCLEOTIDE SEQUENCE</scope>
    <source>
        <strain evidence="17">CGMCC 1.6333</strain>
    </source>
</reference>
<evidence type="ECO:0000256" key="7">
    <source>
        <dbReference type="ARBA" id="ARBA00022801"/>
    </source>
</evidence>
<dbReference type="PROSITE" id="PS50853">
    <property type="entry name" value="FN3"/>
    <property type="match status" value="1"/>
</dbReference>
<dbReference type="InterPro" id="IPR003961">
    <property type="entry name" value="FN3_dom"/>
</dbReference>
<evidence type="ECO:0000256" key="10">
    <source>
        <dbReference type="ARBA" id="ARBA00023268"/>
    </source>
</evidence>
<dbReference type="InterPro" id="IPR012338">
    <property type="entry name" value="Beta-lactam/transpept-like"/>
</dbReference>
<keyword evidence="3" id="KW-0121">Carboxypeptidase</keyword>
<keyword evidence="4" id="KW-0645">Protease</keyword>
<dbReference type="RefSeq" id="WP_117152198.1">
    <property type="nucleotide sequence ID" value="NZ_BMLG01000001.1"/>
</dbReference>
<dbReference type="InterPro" id="IPR050396">
    <property type="entry name" value="Glycosyltr_51/Transpeptidase"/>
</dbReference>
<proteinExistence type="inferred from homology"/>
<evidence type="ECO:0000256" key="6">
    <source>
        <dbReference type="ARBA" id="ARBA00022679"/>
    </source>
</evidence>
<dbReference type="FunFam" id="1.10.3810.10:FF:000001">
    <property type="entry name" value="Penicillin-binding protein 1A"/>
    <property type="match status" value="1"/>
</dbReference>
<dbReference type="InterPro" id="IPR036950">
    <property type="entry name" value="PBP_transglycosylase"/>
</dbReference>
<dbReference type="Gene3D" id="2.60.40.10">
    <property type="entry name" value="Immunoglobulins"/>
    <property type="match status" value="1"/>
</dbReference>
<comment type="catalytic activity">
    <reaction evidence="12">
        <text>Preferential cleavage: (Ac)2-L-Lys-D-Ala-|-D-Ala. Also transpeptidation of peptidyl-alanyl moieties that are N-acyl substituents of D-alanine.</text>
        <dbReference type="EC" id="3.4.16.4"/>
    </reaction>
</comment>
<dbReference type="OrthoDB" id="9766909at2"/>
<evidence type="ECO:0000256" key="4">
    <source>
        <dbReference type="ARBA" id="ARBA00022670"/>
    </source>
</evidence>
<comment type="similarity">
    <text evidence="1">In the C-terminal section; belongs to the transpeptidase family.</text>
</comment>
<comment type="catalytic activity">
    <reaction evidence="13">
        <text>[GlcNAc-(1-&gt;4)-Mur2Ac(oyl-L-Ala-gamma-D-Glu-L-Lys-D-Ala-D-Ala)](n)-di-trans,octa-cis-undecaprenyl diphosphate + beta-D-GlcNAc-(1-&gt;4)-Mur2Ac(oyl-L-Ala-gamma-D-Glu-L-Lys-D-Ala-D-Ala)-di-trans,octa-cis-undecaprenyl diphosphate = [GlcNAc-(1-&gt;4)-Mur2Ac(oyl-L-Ala-gamma-D-Glu-L-Lys-D-Ala-D-Ala)](n+1)-di-trans,octa-cis-undecaprenyl diphosphate + di-trans,octa-cis-undecaprenyl diphosphate + H(+)</text>
        <dbReference type="Rhea" id="RHEA:23708"/>
        <dbReference type="Rhea" id="RHEA-COMP:9602"/>
        <dbReference type="Rhea" id="RHEA-COMP:9603"/>
        <dbReference type="ChEBI" id="CHEBI:15378"/>
        <dbReference type="ChEBI" id="CHEBI:58405"/>
        <dbReference type="ChEBI" id="CHEBI:60033"/>
        <dbReference type="ChEBI" id="CHEBI:78435"/>
        <dbReference type="EC" id="2.4.99.28"/>
    </reaction>
</comment>
<dbReference type="SUPFAM" id="SSF56601">
    <property type="entry name" value="beta-lactamase/transpeptidase-like"/>
    <property type="match status" value="1"/>
</dbReference>
<feature type="region of interest" description="Disordered" evidence="14">
    <location>
        <begin position="849"/>
        <end position="883"/>
    </location>
</feature>